<keyword evidence="2" id="KW-1185">Reference proteome</keyword>
<name>A0A0M5M1H7_9CAUD</name>
<dbReference type="EMBL" id="KT381880">
    <property type="protein sequence ID" value="ALF01811.1"/>
    <property type="molecule type" value="Genomic_DNA"/>
</dbReference>
<dbReference type="KEGG" id="vg:26647307"/>
<evidence type="ECO:0000313" key="1">
    <source>
        <dbReference type="EMBL" id="ALF01811.1"/>
    </source>
</evidence>
<gene>
    <name evidence="1" type="ORF">CPT_Margaery122</name>
</gene>
<organism evidence="1 2">
    <name type="scientific">Citrobacter phage Margaery</name>
    <dbReference type="NCBI Taxonomy" id="1701810"/>
    <lineage>
        <taxon>Viruses</taxon>
        <taxon>Duplodnaviria</taxon>
        <taxon>Heunggongvirae</taxon>
        <taxon>Uroviricota</taxon>
        <taxon>Caudoviricetes</taxon>
        <taxon>Pantevenvirales</taxon>
        <taxon>Straboviridae</taxon>
        <taxon>Pseudotevenvirus</taxon>
        <taxon>Pseudotevenvirus margaery</taxon>
    </lineage>
</organism>
<accession>A0A0M5M1H7</accession>
<evidence type="ECO:0000313" key="2">
    <source>
        <dbReference type="Proteomes" id="UP000201970"/>
    </source>
</evidence>
<protein>
    <submittedName>
        <fullName evidence="1">Uncharacterized protein</fullName>
    </submittedName>
</protein>
<reference evidence="1 2" key="1">
    <citation type="submission" date="2015-08" db="EMBL/GenBank/DDBJ databases">
        <title>The Complete Genome of Citrobacter freundii Myophage Margaery.</title>
        <authorList>
            <person name="Yi D."/>
            <person name="Cadungog J.N."/>
            <person name="Cahill J.L."/>
            <person name="Rasche E.S."/>
            <person name="Everett G.F.K."/>
        </authorList>
    </citation>
    <scope>NUCLEOTIDE SEQUENCE [LARGE SCALE GENOMIC DNA]</scope>
</reference>
<sequence>MKIYCVEDIFSDRLEVDCNLVCSTVDINVALAYIRDNPIGCYHNYCVTVFDGFSGKAIQRAVVSHFETVNIKSLEFEEIE</sequence>
<dbReference type="Proteomes" id="UP000201970">
    <property type="component" value="Segment"/>
</dbReference>
<proteinExistence type="predicted"/>
<dbReference type="GeneID" id="26647307"/>
<dbReference type="RefSeq" id="YP_009194937.1">
    <property type="nucleotide sequence ID" value="NC_028755.1"/>
</dbReference>